<dbReference type="Pfam" id="PF00226">
    <property type="entry name" value="DnaJ"/>
    <property type="match status" value="1"/>
</dbReference>
<evidence type="ECO:0000256" key="2">
    <source>
        <dbReference type="ARBA" id="ARBA00022803"/>
    </source>
</evidence>
<accession>A0A6A3CV53</accession>
<dbReference type="GO" id="GO:0015031">
    <property type="term" value="P:protein transport"/>
    <property type="evidence" value="ECO:0007669"/>
    <property type="project" value="UniProtKB-KW"/>
</dbReference>
<evidence type="ECO:0000313" key="8">
    <source>
        <dbReference type="Proteomes" id="UP000436088"/>
    </source>
</evidence>
<evidence type="ECO:0000256" key="3">
    <source>
        <dbReference type="ARBA" id="ARBA00022927"/>
    </source>
</evidence>
<evidence type="ECO:0000259" key="5">
    <source>
        <dbReference type="PROSITE" id="PS50076"/>
    </source>
</evidence>
<evidence type="ECO:0000256" key="4">
    <source>
        <dbReference type="SAM" id="Phobius"/>
    </source>
</evidence>
<comment type="caution">
    <text evidence="7">The sequence shown here is derived from an EMBL/GenBank/DDBJ whole genome shotgun (WGS) entry which is preliminary data.</text>
</comment>
<dbReference type="PANTHER" id="PTHR45188">
    <property type="entry name" value="DNAJ PROTEIN P58IPK HOMOLOG"/>
    <property type="match status" value="1"/>
</dbReference>
<keyword evidence="3" id="KW-0813">Transport</keyword>
<keyword evidence="4" id="KW-1133">Transmembrane helix</keyword>
<keyword evidence="8" id="KW-1185">Reference proteome</keyword>
<feature type="domain" description="T-SNARE coiled-coil homology" evidence="6">
    <location>
        <begin position="7"/>
        <end position="55"/>
    </location>
</feature>
<proteinExistence type="predicted"/>
<keyword evidence="3" id="KW-0653">Protein transport</keyword>
<dbReference type="PANTHER" id="PTHR45188:SF2">
    <property type="entry name" value="DNAJ HOMOLOG SUBFAMILY C MEMBER 7"/>
    <property type="match status" value="1"/>
</dbReference>
<keyword evidence="4" id="KW-0812">Transmembrane</keyword>
<dbReference type="Gene3D" id="1.20.5.110">
    <property type="match status" value="1"/>
</dbReference>
<feature type="domain" description="J" evidence="5">
    <location>
        <begin position="202"/>
        <end position="257"/>
    </location>
</feature>
<dbReference type="AlphaFoldDB" id="A0A6A3CV53"/>
<dbReference type="PROSITE" id="PS50076">
    <property type="entry name" value="DNAJ_2"/>
    <property type="match status" value="1"/>
</dbReference>
<dbReference type="PRINTS" id="PR00625">
    <property type="entry name" value="JDOMAIN"/>
</dbReference>
<sequence length="257" mass="29155">MISMQQDQGLDTLKSMAHDMNEELDRQVPLMDEIDSKVDKAASDLKNTNIRLKDTVTQLRSSRNFCIDIVLLCIVLGIAAYLYKTFSSNALVITNDFLSYLQSDGNKGNVAELFERVSQSIKVKRYSEALDDLNAAIEADPALQKHIYAVHLFCVSYKKFLELKPGNSVAGKELSQLQQAQSALDMNIREALMCRESFEDKKTQRLVQNSGGCKDCFGYPKKRAYKKLALQWHPDKNVDNREEAEAQLREIASEYEV</sequence>
<dbReference type="InterPro" id="IPR000727">
    <property type="entry name" value="T_SNARE_dom"/>
</dbReference>
<keyword evidence="2" id="KW-0802">TPR repeat</keyword>
<dbReference type="Proteomes" id="UP000436088">
    <property type="component" value="Unassembled WGS sequence"/>
</dbReference>
<dbReference type="InterPro" id="IPR036869">
    <property type="entry name" value="J_dom_sf"/>
</dbReference>
<organism evidence="7 8">
    <name type="scientific">Hibiscus syriacus</name>
    <name type="common">Rose of Sharon</name>
    <dbReference type="NCBI Taxonomy" id="106335"/>
    <lineage>
        <taxon>Eukaryota</taxon>
        <taxon>Viridiplantae</taxon>
        <taxon>Streptophyta</taxon>
        <taxon>Embryophyta</taxon>
        <taxon>Tracheophyta</taxon>
        <taxon>Spermatophyta</taxon>
        <taxon>Magnoliopsida</taxon>
        <taxon>eudicotyledons</taxon>
        <taxon>Gunneridae</taxon>
        <taxon>Pentapetalae</taxon>
        <taxon>rosids</taxon>
        <taxon>malvids</taxon>
        <taxon>Malvales</taxon>
        <taxon>Malvaceae</taxon>
        <taxon>Malvoideae</taxon>
        <taxon>Hibiscus</taxon>
    </lineage>
</organism>
<keyword evidence="4" id="KW-0472">Membrane</keyword>
<dbReference type="CDD" id="cd15841">
    <property type="entry name" value="SNARE_Qc"/>
    <property type="match status" value="1"/>
</dbReference>
<dbReference type="EMBL" id="VEPZ02000196">
    <property type="protein sequence ID" value="KAE8731069.1"/>
    <property type="molecule type" value="Genomic_DNA"/>
</dbReference>
<protein>
    <submittedName>
        <fullName evidence="7">NAC domain protein</fullName>
    </submittedName>
</protein>
<feature type="transmembrane region" description="Helical" evidence="4">
    <location>
        <begin position="65"/>
        <end position="83"/>
    </location>
</feature>
<dbReference type="CDD" id="cd06257">
    <property type="entry name" value="DnaJ"/>
    <property type="match status" value="1"/>
</dbReference>
<dbReference type="GO" id="GO:0005788">
    <property type="term" value="C:endoplasmic reticulum lumen"/>
    <property type="evidence" value="ECO:0007669"/>
    <property type="project" value="TreeGrafter"/>
</dbReference>
<keyword evidence="1" id="KW-0677">Repeat</keyword>
<dbReference type="Gene3D" id="1.10.287.110">
    <property type="entry name" value="DnaJ domain"/>
    <property type="match status" value="1"/>
</dbReference>
<dbReference type="SUPFAM" id="SSF46565">
    <property type="entry name" value="Chaperone J-domain"/>
    <property type="match status" value="1"/>
</dbReference>
<evidence type="ECO:0000313" key="7">
    <source>
        <dbReference type="EMBL" id="KAE8731069.1"/>
    </source>
</evidence>
<dbReference type="InterPro" id="IPR001623">
    <property type="entry name" value="DnaJ_domain"/>
</dbReference>
<evidence type="ECO:0000256" key="1">
    <source>
        <dbReference type="ARBA" id="ARBA00022737"/>
    </source>
</evidence>
<dbReference type="SUPFAM" id="SSF58038">
    <property type="entry name" value="SNARE fusion complex"/>
    <property type="match status" value="1"/>
</dbReference>
<reference evidence="7" key="1">
    <citation type="submission" date="2019-09" db="EMBL/GenBank/DDBJ databases">
        <title>Draft genome information of white flower Hibiscus syriacus.</title>
        <authorList>
            <person name="Kim Y.-M."/>
        </authorList>
    </citation>
    <scope>NUCLEOTIDE SEQUENCE [LARGE SCALE GENOMIC DNA]</scope>
    <source>
        <strain evidence="7">YM2019G1</strain>
    </source>
</reference>
<name>A0A6A3CV53_HIBSY</name>
<dbReference type="PROSITE" id="PS50192">
    <property type="entry name" value="T_SNARE"/>
    <property type="match status" value="1"/>
</dbReference>
<dbReference type="Pfam" id="PF05739">
    <property type="entry name" value="SNARE"/>
    <property type="match status" value="1"/>
</dbReference>
<gene>
    <name evidence="7" type="ORF">F3Y22_tig00002840pilonHSYRG00101</name>
</gene>
<evidence type="ECO:0000259" key="6">
    <source>
        <dbReference type="PROSITE" id="PS50192"/>
    </source>
</evidence>